<evidence type="ECO:0000313" key="2">
    <source>
        <dbReference type="Proteomes" id="UP001163223"/>
    </source>
</evidence>
<sequence>MSDEAPVTAPPSPPAPRRRASRLALLPVALFAGLAGVFLFQLLSGHDPQSIPSVLVGKSAPQTVLPPLDGLTDAAGRPMPGLDLTGFGDGRPVLVNVFASWCVPCRDEHPLLMDLAGDGRLSIVAINYKDEPENARAFLAQLGNPFDALGVDPKGSATIDWGVYGVPESFLVSADGEIVYKQTGPFTPDSMRTGLLPALEKLVPSGIPAAAGEGPAPERAG</sequence>
<keyword evidence="2" id="KW-1185">Reference proteome</keyword>
<protein>
    <submittedName>
        <fullName evidence="1">DsbE family thiol:disulfide interchange protein</fullName>
    </submittedName>
</protein>
<proteinExistence type="predicted"/>
<organism evidence="1 2">
    <name type="scientific">Antarcticirhabdus aurantiaca</name>
    <dbReference type="NCBI Taxonomy" id="2606717"/>
    <lineage>
        <taxon>Bacteria</taxon>
        <taxon>Pseudomonadati</taxon>
        <taxon>Pseudomonadota</taxon>
        <taxon>Alphaproteobacteria</taxon>
        <taxon>Hyphomicrobiales</taxon>
        <taxon>Aurantimonadaceae</taxon>
        <taxon>Antarcticirhabdus</taxon>
    </lineage>
</organism>
<name>A0ACD4NS01_9HYPH</name>
<gene>
    <name evidence="1" type="ORF">OXU80_05085</name>
</gene>
<dbReference type="Proteomes" id="UP001163223">
    <property type="component" value="Chromosome"/>
</dbReference>
<accession>A0ACD4NS01</accession>
<evidence type="ECO:0000313" key="1">
    <source>
        <dbReference type="EMBL" id="WAJ29611.1"/>
    </source>
</evidence>
<dbReference type="EMBL" id="CP113520">
    <property type="protein sequence ID" value="WAJ29611.1"/>
    <property type="molecule type" value="Genomic_DNA"/>
</dbReference>
<reference evidence="1" key="1">
    <citation type="submission" date="2022-11" db="EMBL/GenBank/DDBJ databases">
        <title>beta-Carotene-producing bacterium, Jeongeuplla avenae sp. nov., alleviates the salt stress of Arabidopsis seedlings.</title>
        <authorList>
            <person name="Jiang L."/>
            <person name="Lee J."/>
        </authorList>
    </citation>
    <scope>NUCLEOTIDE SEQUENCE</scope>
    <source>
        <strain evidence="1">DY_R2A_6</strain>
    </source>
</reference>